<evidence type="ECO:0000313" key="3">
    <source>
        <dbReference type="Proteomes" id="UP000319817"/>
    </source>
</evidence>
<sequence>MHASRWSPVVCSLIVVTMTLGCRGTAPQRQQIQLTEDLSIRQSNVKELPQRLAVSIPTQTPDNAQATNDKTSITLPQNSVTPPKSNSVKTRLANSQTVATPTTAKQSSQDPFAVAKSVVQRQTVAKQPSDESAAMRAPAAARQPQRSDAVEALLAANRMKTRAKQAAQSSQPATQRSQNKQPEEPKPQASTTRTLAKAKATTTEIKPTRKTRFSELPADVRKRAMQRLIANLSKNADATAQPDSVNQQLLSALDQLPELSPLKKTRSETAPNRIGSGRSGSTPKTQQLAAKQPSSVNQIEPAKQTKRRSVLRDIQVSDLVAPTRKASDQNQLELPATDGSRYPQMPEVVFSKSPQPSANASRPQPQSPEPRSIQPSQPSKQPSPVAVAESVKSSEGSFLLPALPTKPQPKVAEAAARRNTQWVLPPFPQVVEPKIAAKTTTTQKGKTDTSVASANKLSERKAVERASESLAFSSLSKELNVLPHELHREQFRVSRVGLPSPDDLIERLQNDDIVSEDTSRKNTVRQVASHQQIKPDDRMLPKSILVPSDMPQSGGSQTVGQTDTADIHRSSIELPNVNSAKHITKEPDVSLESPVSIVKTEVADATLTVPVSPAVSKQSTPTATGSLAAAQKTTSPQAMTDKQLYDALLARLTDPDKAETPAENNRRQIMARHLMVLAGNHEAALKDLKGLSNEEQQFLRNQLEGLHTIVDPNGHPVAGRRFSSALPKLRQATMHLSAAATALEVRSLEFCTEIEAYGQIKPFPSRQFTPGQPVILYCEVENFAVRKIDAGFETHLKGSYDVYNEAGEKMIAQPLPADKQISRNVLRDYFVAYQMSLPTKLAPGKYRLQLTMEDVGVEKYGQSAIQFEIIAAPAAVRTQGGTL</sequence>
<feature type="compositionally biased region" description="Polar residues" evidence="1">
    <location>
        <begin position="56"/>
        <end position="110"/>
    </location>
</feature>
<feature type="compositionally biased region" description="Low complexity" evidence="1">
    <location>
        <begin position="189"/>
        <end position="205"/>
    </location>
</feature>
<reference evidence="2 3" key="1">
    <citation type="submission" date="2019-02" db="EMBL/GenBank/DDBJ databases">
        <title>Deep-cultivation of Planctomycetes and their phenomic and genomic characterization uncovers novel biology.</title>
        <authorList>
            <person name="Wiegand S."/>
            <person name="Jogler M."/>
            <person name="Boedeker C."/>
            <person name="Pinto D."/>
            <person name="Vollmers J."/>
            <person name="Rivas-Marin E."/>
            <person name="Kohn T."/>
            <person name="Peeters S.H."/>
            <person name="Heuer A."/>
            <person name="Rast P."/>
            <person name="Oberbeckmann S."/>
            <person name="Bunk B."/>
            <person name="Jeske O."/>
            <person name="Meyerdierks A."/>
            <person name="Storesund J.E."/>
            <person name="Kallscheuer N."/>
            <person name="Luecker S."/>
            <person name="Lage O.M."/>
            <person name="Pohl T."/>
            <person name="Merkel B.J."/>
            <person name="Hornburger P."/>
            <person name="Mueller R.-W."/>
            <person name="Bruemmer F."/>
            <person name="Labrenz M."/>
            <person name="Spormann A.M."/>
            <person name="Op den Camp H."/>
            <person name="Overmann J."/>
            <person name="Amann R."/>
            <person name="Jetten M.S.M."/>
            <person name="Mascher T."/>
            <person name="Medema M.H."/>
            <person name="Devos D.P."/>
            <person name="Kaster A.-K."/>
            <person name="Ovreas L."/>
            <person name="Rohde M."/>
            <person name="Galperin M.Y."/>
            <person name="Jogler C."/>
        </authorList>
    </citation>
    <scope>NUCLEOTIDE SEQUENCE [LARGE SCALE GENOMIC DNA]</scope>
    <source>
        <strain evidence="2 3">K23_9</strain>
    </source>
</reference>
<feature type="region of interest" description="Disordered" evidence="1">
    <location>
        <begin position="613"/>
        <end position="638"/>
    </location>
</feature>
<feature type="region of interest" description="Disordered" evidence="1">
    <location>
        <begin position="256"/>
        <end position="391"/>
    </location>
</feature>
<dbReference type="EMBL" id="CP036526">
    <property type="protein sequence ID" value="QDT08993.1"/>
    <property type="molecule type" value="Genomic_DNA"/>
</dbReference>
<keyword evidence="3" id="KW-1185">Reference proteome</keyword>
<evidence type="ECO:0000313" key="2">
    <source>
        <dbReference type="EMBL" id="QDT08993.1"/>
    </source>
</evidence>
<dbReference type="PROSITE" id="PS51257">
    <property type="entry name" value="PROKAR_LIPOPROTEIN"/>
    <property type="match status" value="1"/>
</dbReference>
<gene>
    <name evidence="2" type="ORF">K239x_09360</name>
</gene>
<accession>A0A517NPF1</accession>
<name>A0A517NPF1_9BACT</name>
<evidence type="ECO:0000256" key="1">
    <source>
        <dbReference type="SAM" id="MobiDB-lite"/>
    </source>
</evidence>
<feature type="compositionally biased region" description="Polar residues" evidence="1">
    <location>
        <begin position="166"/>
        <end position="180"/>
    </location>
</feature>
<dbReference type="Proteomes" id="UP000319817">
    <property type="component" value="Chromosome"/>
</dbReference>
<proteinExistence type="predicted"/>
<feature type="compositionally biased region" description="Low complexity" evidence="1">
    <location>
        <begin position="134"/>
        <end position="146"/>
    </location>
</feature>
<feature type="compositionally biased region" description="Low complexity" evidence="1">
    <location>
        <begin position="361"/>
        <end position="384"/>
    </location>
</feature>
<feature type="compositionally biased region" description="Polar residues" evidence="1">
    <location>
        <begin position="615"/>
        <end position="638"/>
    </location>
</feature>
<dbReference type="AlphaFoldDB" id="A0A517NPF1"/>
<feature type="region of interest" description="Disordered" evidence="1">
    <location>
        <begin position="56"/>
        <end position="219"/>
    </location>
</feature>
<protein>
    <submittedName>
        <fullName evidence="2">Uncharacterized protein</fullName>
    </submittedName>
</protein>
<feature type="compositionally biased region" description="Polar residues" evidence="1">
    <location>
        <begin position="279"/>
        <end position="298"/>
    </location>
</feature>
<organism evidence="2 3">
    <name type="scientific">Stieleria marina</name>
    <dbReference type="NCBI Taxonomy" id="1930275"/>
    <lineage>
        <taxon>Bacteria</taxon>
        <taxon>Pseudomonadati</taxon>
        <taxon>Planctomycetota</taxon>
        <taxon>Planctomycetia</taxon>
        <taxon>Pirellulales</taxon>
        <taxon>Pirellulaceae</taxon>
        <taxon>Stieleria</taxon>
    </lineage>
</organism>